<dbReference type="EMBL" id="BORC01000004">
    <property type="protein sequence ID" value="GIN62629.1"/>
    <property type="molecule type" value="Genomic_DNA"/>
</dbReference>
<proteinExistence type="predicted"/>
<gene>
    <name evidence="2" type="ORF">J27TS8_26220</name>
</gene>
<accession>A0A920BU61</accession>
<keyword evidence="1" id="KW-1133">Transmembrane helix</keyword>
<comment type="caution">
    <text evidence="2">The sequence shown here is derived from an EMBL/GenBank/DDBJ whole genome shotgun (WGS) entry which is preliminary data.</text>
</comment>
<reference evidence="2" key="1">
    <citation type="submission" date="2021-03" db="EMBL/GenBank/DDBJ databases">
        <title>Antimicrobial resistance genes in bacteria isolated from Japanese honey, and their potential for conferring macrolide and lincosamide resistance in the American foulbrood pathogen Paenibacillus larvae.</title>
        <authorList>
            <person name="Okamoto M."/>
            <person name="Kumagai M."/>
            <person name="Kanamori H."/>
            <person name="Takamatsu D."/>
        </authorList>
    </citation>
    <scope>NUCLEOTIDE SEQUENCE</scope>
    <source>
        <strain evidence="2">J27TS8</strain>
    </source>
</reference>
<name>A0A920BU61_9BACI</name>
<evidence type="ECO:0000256" key="1">
    <source>
        <dbReference type="SAM" id="Phobius"/>
    </source>
</evidence>
<keyword evidence="1" id="KW-0472">Membrane</keyword>
<keyword evidence="1" id="KW-0812">Transmembrane</keyword>
<evidence type="ECO:0000313" key="3">
    <source>
        <dbReference type="Proteomes" id="UP000682111"/>
    </source>
</evidence>
<dbReference type="Proteomes" id="UP000682111">
    <property type="component" value="Unassembled WGS sequence"/>
</dbReference>
<dbReference type="Pfam" id="PF11518">
    <property type="entry name" value="DUF3221"/>
    <property type="match status" value="1"/>
</dbReference>
<dbReference type="AlphaFoldDB" id="A0A920BU61"/>
<keyword evidence="3" id="KW-1185">Reference proteome</keyword>
<protein>
    <recommendedName>
        <fullName evidence="4">DUF3221 domain-containing protein</fullName>
    </recommendedName>
</protein>
<dbReference type="RefSeq" id="WP_212933887.1">
    <property type="nucleotide sequence ID" value="NZ_BORC01000004.1"/>
</dbReference>
<organism evidence="2 3">
    <name type="scientific">Robertmurraya siralis</name>
    <dbReference type="NCBI Taxonomy" id="77777"/>
    <lineage>
        <taxon>Bacteria</taxon>
        <taxon>Bacillati</taxon>
        <taxon>Bacillota</taxon>
        <taxon>Bacilli</taxon>
        <taxon>Bacillales</taxon>
        <taxon>Bacillaceae</taxon>
        <taxon>Robertmurraya</taxon>
    </lineage>
</organism>
<evidence type="ECO:0000313" key="2">
    <source>
        <dbReference type="EMBL" id="GIN62629.1"/>
    </source>
</evidence>
<dbReference type="InterPro" id="IPR021598">
    <property type="entry name" value="DUF3221"/>
</dbReference>
<sequence length="114" mass="12735">MSKKLKLMIFGLTILFALSIIIGYGYIKSLNSYEGYITQQLGEDRIRVVSATSVEDALKKSEQNAETGIIFLDIEEKKMAKLKIGQRIKGYYGDNVNASAPISVKAFFIIYAND</sequence>
<evidence type="ECO:0008006" key="4">
    <source>
        <dbReference type="Google" id="ProtNLM"/>
    </source>
</evidence>
<feature type="transmembrane region" description="Helical" evidence="1">
    <location>
        <begin position="7"/>
        <end position="27"/>
    </location>
</feature>